<accession>A0A2A5T686</accession>
<protein>
    <recommendedName>
        <fullName evidence="3">Mobile element protein</fullName>
    </recommendedName>
</protein>
<reference evidence="2" key="1">
    <citation type="submission" date="2017-04" db="EMBL/GenBank/DDBJ databases">
        <title>Genome evolution of the luminous symbionts of deep sea anglerfish.</title>
        <authorList>
            <person name="Hendry T.A."/>
        </authorList>
    </citation>
    <scope>NUCLEOTIDE SEQUENCE [LARGE SCALE GENOMIC DNA]</scope>
</reference>
<comment type="caution">
    <text evidence="1">The sequence shown here is derived from an EMBL/GenBank/DDBJ whole genome shotgun (WGS) entry which is preliminary data.</text>
</comment>
<gene>
    <name evidence="1" type="ORF">BTN49_0633</name>
</gene>
<keyword evidence="2" id="KW-1185">Reference proteome</keyword>
<proteinExistence type="predicted"/>
<evidence type="ECO:0000313" key="1">
    <source>
        <dbReference type="EMBL" id="PCS23664.1"/>
    </source>
</evidence>
<organism evidence="1 2">
    <name type="scientific">Candidatus Enterovibrio escicola</name>
    <dbReference type="NCBI Taxonomy" id="1927127"/>
    <lineage>
        <taxon>Bacteria</taxon>
        <taxon>Pseudomonadati</taxon>
        <taxon>Pseudomonadota</taxon>
        <taxon>Gammaproteobacteria</taxon>
        <taxon>Vibrionales</taxon>
        <taxon>Vibrionaceae</taxon>
        <taxon>Enterovibrio</taxon>
    </lineage>
</organism>
<sequence length="39" mass="4485">MQGVLVPFCSYLTHRQGLPSLICLRYRFITTYASSDISF</sequence>
<name>A0A2A5T686_9GAMM</name>
<dbReference type="Proteomes" id="UP000219020">
    <property type="component" value="Unassembled WGS sequence"/>
</dbReference>
<dbReference type="EMBL" id="NBYY01000009">
    <property type="protein sequence ID" value="PCS23664.1"/>
    <property type="molecule type" value="Genomic_DNA"/>
</dbReference>
<evidence type="ECO:0008006" key="3">
    <source>
        <dbReference type="Google" id="ProtNLM"/>
    </source>
</evidence>
<dbReference type="AlphaFoldDB" id="A0A2A5T686"/>
<evidence type="ECO:0000313" key="2">
    <source>
        <dbReference type="Proteomes" id="UP000219020"/>
    </source>
</evidence>